<dbReference type="Pfam" id="PF00903">
    <property type="entry name" value="Glyoxalase"/>
    <property type="match status" value="1"/>
</dbReference>
<dbReference type="Proteomes" id="UP001419910">
    <property type="component" value="Unassembled WGS sequence"/>
</dbReference>
<dbReference type="PANTHER" id="PTHR35006:SF1">
    <property type="entry name" value="BLL2941 PROTEIN"/>
    <property type="match status" value="1"/>
</dbReference>
<gene>
    <name evidence="3" type="ORF">ABC974_01570</name>
</gene>
<dbReference type="SUPFAM" id="SSF54593">
    <property type="entry name" value="Glyoxalase/Bleomycin resistance protein/Dihydroxybiphenyl dioxygenase"/>
    <property type="match status" value="1"/>
</dbReference>
<feature type="domain" description="VOC" evidence="2">
    <location>
        <begin position="1"/>
        <end position="123"/>
    </location>
</feature>
<dbReference type="PROSITE" id="PS51819">
    <property type="entry name" value="VOC"/>
    <property type="match status" value="1"/>
</dbReference>
<dbReference type="InterPro" id="IPR029068">
    <property type="entry name" value="Glyas_Bleomycin-R_OHBP_Dase"/>
</dbReference>
<dbReference type="RefSeq" id="WP_343887921.1">
    <property type="nucleotide sequence ID" value="NZ_BAAAEH010000005.1"/>
</dbReference>
<evidence type="ECO:0000313" key="3">
    <source>
        <dbReference type="EMBL" id="MEN2788300.1"/>
    </source>
</evidence>
<proteinExistence type="predicted"/>
<dbReference type="CDD" id="cd07262">
    <property type="entry name" value="VOC_like"/>
    <property type="match status" value="1"/>
</dbReference>
<dbReference type="InterPro" id="IPR037523">
    <property type="entry name" value="VOC_core"/>
</dbReference>
<feature type="region of interest" description="Disordered" evidence="1">
    <location>
        <begin position="88"/>
        <end position="107"/>
    </location>
</feature>
<dbReference type="EMBL" id="JBDIME010000001">
    <property type="protein sequence ID" value="MEN2788300.1"/>
    <property type="molecule type" value="Genomic_DNA"/>
</dbReference>
<protein>
    <submittedName>
        <fullName evidence="3">VOC family protein</fullName>
    </submittedName>
</protein>
<evidence type="ECO:0000256" key="1">
    <source>
        <dbReference type="SAM" id="MobiDB-lite"/>
    </source>
</evidence>
<accession>A0ABU9XXN0</accession>
<dbReference type="InterPro" id="IPR004360">
    <property type="entry name" value="Glyas_Fos-R_dOase_dom"/>
</dbReference>
<organism evidence="3 4">
    <name type="scientific">Sphingomonas oligophenolica</name>
    <dbReference type="NCBI Taxonomy" id="301154"/>
    <lineage>
        <taxon>Bacteria</taxon>
        <taxon>Pseudomonadati</taxon>
        <taxon>Pseudomonadota</taxon>
        <taxon>Alphaproteobacteria</taxon>
        <taxon>Sphingomonadales</taxon>
        <taxon>Sphingomonadaceae</taxon>
        <taxon>Sphingomonas</taxon>
    </lineage>
</organism>
<evidence type="ECO:0000313" key="4">
    <source>
        <dbReference type="Proteomes" id="UP001419910"/>
    </source>
</evidence>
<keyword evidence="4" id="KW-1185">Reference proteome</keyword>
<dbReference type="PANTHER" id="PTHR35006">
    <property type="entry name" value="GLYOXALASE FAMILY PROTEIN (AFU_ORTHOLOGUE AFUA_5G14830)"/>
    <property type="match status" value="1"/>
</dbReference>
<name>A0ABU9XXN0_9SPHN</name>
<evidence type="ECO:0000259" key="2">
    <source>
        <dbReference type="PROSITE" id="PS51819"/>
    </source>
</evidence>
<reference evidence="3 4" key="1">
    <citation type="submission" date="2024-05" db="EMBL/GenBank/DDBJ databases">
        <authorList>
            <person name="Liu Q."/>
            <person name="Xin Y.-H."/>
        </authorList>
    </citation>
    <scope>NUCLEOTIDE SEQUENCE [LARGE SCALE GENOMIC DNA]</scope>
    <source>
        <strain evidence="3 4">CGMCC 1.10181</strain>
    </source>
</reference>
<comment type="caution">
    <text evidence="3">The sequence shown here is derived from an EMBL/GenBank/DDBJ whole genome shotgun (WGS) entry which is preliminary data.</text>
</comment>
<sequence length="126" mass="12492">MFTHVMVGSSDVARSQAFYDATFGALGAPAGQPFGTRVFYSNGSGPGFGIGIPANGEPACSANGGTIGFAAPDKEAVDAWYAAGIANGGSDEGAPGPRPGAPGNAYGAYLRDPDGNKLCAFCQLPG</sequence>
<dbReference type="Gene3D" id="3.10.180.10">
    <property type="entry name" value="2,3-Dihydroxybiphenyl 1,2-Dioxygenase, domain 1"/>
    <property type="match status" value="1"/>
</dbReference>